<evidence type="ECO:0000313" key="2">
    <source>
        <dbReference type="EMBL" id="BAA30272.1"/>
    </source>
</evidence>
<feature type="compositionally biased region" description="Basic residues" evidence="1">
    <location>
        <begin position="1"/>
        <end position="12"/>
    </location>
</feature>
<proteinExistence type="predicted"/>
<dbReference type="EnsemblBacteria" id="BAA30272">
    <property type="protein sequence ID" value="BAA30272"/>
    <property type="gene ID" value="BAA30272"/>
</dbReference>
<sequence length="101" mass="11661">MGQKPKKTHKNSRALSRDLARKRRKKRVHIYVDEEVVGALREMGYSLSSLVDRLLQEYFERIGVMEASRIVVVDRAGFEPAASALRGRRSPRLSYRPTFTL</sequence>
<dbReference type="AlphaFoldDB" id="O58924"/>
<feature type="region of interest" description="Disordered" evidence="1">
    <location>
        <begin position="1"/>
        <end position="23"/>
    </location>
</feature>
<keyword evidence="3" id="KW-1185">Reference proteome</keyword>
<dbReference type="KEGG" id="pho:PH1172"/>
<evidence type="ECO:0000313" key="3">
    <source>
        <dbReference type="Proteomes" id="UP000000752"/>
    </source>
</evidence>
<dbReference type="PIR" id="F71059">
    <property type="entry name" value="F71059"/>
</dbReference>
<dbReference type="Proteomes" id="UP000000752">
    <property type="component" value="Chromosome"/>
</dbReference>
<organism evidence="2 3">
    <name type="scientific">Pyrococcus horikoshii (strain ATCC 700860 / DSM 12428 / JCM 9974 / NBRC 100139 / OT-3)</name>
    <dbReference type="NCBI Taxonomy" id="70601"/>
    <lineage>
        <taxon>Archaea</taxon>
        <taxon>Methanobacteriati</taxon>
        <taxon>Methanobacteriota</taxon>
        <taxon>Thermococci</taxon>
        <taxon>Thermococcales</taxon>
        <taxon>Thermococcaceae</taxon>
        <taxon>Pyrococcus</taxon>
    </lineage>
</organism>
<accession>O58924</accession>
<dbReference type="STRING" id="70601.gene:9378133"/>
<dbReference type="eggNOG" id="arCOG07843">
    <property type="taxonomic scope" value="Archaea"/>
</dbReference>
<protein>
    <submittedName>
        <fullName evidence="2">Uncharacterized protein</fullName>
    </submittedName>
</protein>
<dbReference type="EMBL" id="BA000001">
    <property type="protein sequence ID" value="BAA30272.1"/>
    <property type="molecule type" value="Genomic_DNA"/>
</dbReference>
<reference evidence="2 3" key="1">
    <citation type="journal article" date="1998" name="DNA Res.">
        <title>Complete sequence and gene organization of the genome of a hyper-thermophilic archaebacterium, Pyrococcus horikoshii OT3.</title>
        <authorList>
            <person name="Kawarabayasi Y."/>
            <person name="Sawada M."/>
            <person name="Horikawa H."/>
            <person name="Haikawa Y."/>
            <person name="Hino Y."/>
            <person name="Yamamoto S."/>
            <person name="Sekine M."/>
            <person name="Baba S."/>
            <person name="Kosugi H."/>
            <person name="Hosoyama A."/>
            <person name="Nagai Y."/>
            <person name="Sakai M."/>
            <person name="Ogura K."/>
            <person name="Otuka R."/>
            <person name="Nakazawa H."/>
            <person name="Takamiya M."/>
            <person name="Ohfuku Y."/>
            <person name="Funahashi T."/>
            <person name="Tanaka T."/>
            <person name="Kudoh Y."/>
            <person name="Yamazaki J."/>
            <person name="Kushida N."/>
            <person name="Oguchi A."/>
            <person name="Aoki K."/>
            <person name="Nakamura Y."/>
            <person name="Robb T.F."/>
            <person name="Horikoshi K."/>
            <person name="Masuchi Y."/>
            <person name="Shizuya H."/>
            <person name="Kikuchi H."/>
        </authorList>
    </citation>
    <scope>NUCLEOTIDE SEQUENCE [LARGE SCALE GENOMIC DNA]</scope>
    <source>
        <strain evidence="3">ATCC 700860 / DSM 12428 / JCM 9974 / NBRC 100139 / OT-3</strain>
    </source>
</reference>
<name>O58924_PYRHO</name>
<gene>
    <name evidence="2" type="ordered locus">PH1172</name>
</gene>
<evidence type="ECO:0000256" key="1">
    <source>
        <dbReference type="SAM" id="MobiDB-lite"/>
    </source>
</evidence>
<dbReference type="AntiFam" id="ANF00014">
    <property type="entry name" value="tRNA translation"/>
</dbReference>